<dbReference type="FunFam" id="3.30.450.20:FF:000046">
    <property type="entry name" value="Aerotaxis sensor receptor"/>
    <property type="match status" value="1"/>
</dbReference>
<dbReference type="EMBL" id="QQAV01000003">
    <property type="protein sequence ID" value="RDI26139.1"/>
    <property type="molecule type" value="Genomic_DNA"/>
</dbReference>
<dbReference type="InterPro" id="IPR004089">
    <property type="entry name" value="MCPsignal_dom"/>
</dbReference>
<evidence type="ECO:0000256" key="1">
    <source>
        <dbReference type="ARBA" id="ARBA00004429"/>
    </source>
</evidence>
<dbReference type="SUPFAM" id="SSF58104">
    <property type="entry name" value="Methyl-accepting chemotaxis protein (MCP) signaling domain"/>
    <property type="match status" value="1"/>
</dbReference>
<dbReference type="Pfam" id="PF00015">
    <property type="entry name" value="MCPsignal"/>
    <property type="match status" value="1"/>
</dbReference>
<dbReference type="InterPro" id="IPR035965">
    <property type="entry name" value="PAS-like_dom_sf"/>
</dbReference>
<evidence type="ECO:0000256" key="10">
    <source>
        <dbReference type="PROSITE-ProRule" id="PRU00284"/>
    </source>
</evidence>
<dbReference type="PANTHER" id="PTHR43531">
    <property type="entry name" value="PROTEIN ICFG"/>
    <property type="match status" value="1"/>
</dbReference>
<evidence type="ECO:0000256" key="2">
    <source>
        <dbReference type="ARBA" id="ARBA00022475"/>
    </source>
</evidence>
<gene>
    <name evidence="16" type="ORF">DFR41_103296</name>
</gene>
<dbReference type="PROSITE" id="PS50112">
    <property type="entry name" value="PAS"/>
    <property type="match status" value="1"/>
</dbReference>
<dbReference type="InterPro" id="IPR003660">
    <property type="entry name" value="HAMP_dom"/>
</dbReference>
<evidence type="ECO:0000259" key="13">
    <source>
        <dbReference type="PROSITE" id="PS50111"/>
    </source>
</evidence>
<sequence length="559" mass="58666">MRINLPITTQERQLPDNGFMVSRTDLKGRITYVNGTFVDISGFAESELLGRAHNIIRHPDMPPEVFADMWATLAQGLPWTGIVKNRCKNGDFYWVRANASPICADGRIEGYMSVRNRPSPEDVRAAEQLYERLRRGGSRLRVRQGEPVGPVWADPMAALRRLPLRRRMAWATGTLAVASAAVGAWLAWSGVAGSATGLLAGLSAASALAWTVLGLMLERTVLGPLDAAVRTARAIASADPRRFVLRRGDETQALVSALNQMSANFVAVIADVGSGVAGVSTASTEIAQGNLNLSSRTEEQASALEEAAASMEELTSTVGQNAENARQANELAVSASQVAARGGGVVAQVVQTMASIHGSSKRVVEIIDVIDGIAFQTNILALNAAVEAARAGEQGRGFAVVAAEVRQLAQRSAQAAREIKTLIDDAVAKVDAGTRLVGEAGSTMGEVVDSVKRVTDFIGEIAAASAEQTAGIQQINQTVIQLDQVTQQNAALVEEVAAASAALEEKAQHLGQAVSVFRGTGARGRTAPAAHASAFDDAGEEGAAAFADDLPPASRLAHA</sequence>
<evidence type="ECO:0000256" key="3">
    <source>
        <dbReference type="ARBA" id="ARBA00022481"/>
    </source>
</evidence>
<evidence type="ECO:0000256" key="11">
    <source>
        <dbReference type="SAM" id="Coils"/>
    </source>
</evidence>
<dbReference type="InterPro" id="IPR004090">
    <property type="entry name" value="Chemotax_Me-accpt_rcpt"/>
</dbReference>
<keyword evidence="10" id="KW-0807">Transducer</keyword>
<comment type="caution">
    <text evidence="16">The sequence shown here is derived from an EMBL/GenBank/DDBJ whole genome shotgun (WGS) entry which is preliminary data.</text>
</comment>
<dbReference type="InterPro" id="IPR001610">
    <property type="entry name" value="PAC"/>
</dbReference>
<dbReference type="NCBIfam" id="TIGR00229">
    <property type="entry name" value="sensory_box"/>
    <property type="match status" value="1"/>
</dbReference>
<dbReference type="PROSITE" id="PS50111">
    <property type="entry name" value="CHEMOTAXIS_TRANSDUC_2"/>
    <property type="match status" value="1"/>
</dbReference>
<dbReference type="GO" id="GO:0007165">
    <property type="term" value="P:signal transduction"/>
    <property type="evidence" value="ECO:0007669"/>
    <property type="project" value="UniProtKB-KW"/>
</dbReference>
<evidence type="ECO:0000256" key="5">
    <source>
        <dbReference type="ARBA" id="ARBA00022519"/>
    </source>
</evidence>
<feature type="coiled-coil region" evidence="11">
    <location>
        <begin position="475"/>
        <end position="502"/>
    </location>
</feature>
<dbReference type="InterPro" id="IPR000014">
    <property type="entry name" value="PAS"/>
</dbReference>
<name>A0A370FK35_9BURK</name>
<feature type="domain" description="Methyl-accepting transducer" evidence="13">
    <location>
        <begin position="275"/>
        <end position="504"/>
    </location>
</feature>
<evidence type="ECO:0000256" key="8">
    <source>
        <dbReference type="ARBA" id="ARBA00023136"/>
    </source>
</evidence>
<dbReference type="PROSITE" id="PS50885">
    <property type="entry name" value="HAMP"/>
    <property type="match status" value="1"/>
</dbReference>
<dbReference type="CDD" id="cd11386">
    <property type="entry name" value="MCP_signal"/>
    <property type="match status" value="1"/>
</dbReference>
<keyword evidence="6 12" id="KW-0812">Transmembrane</keyword>
<dbReference type="SUPFAM" id="SSF55785">
    <property type="entry name" value="PYP-like sensor domain (PAS domain)"/>
    <property type="match status" value="1"/>
</dbReference>
<evidence type="ECO:0000313" key="16">
    <source>
        <dbReference type="EMBL" id="RDI26139.1"/>
    </source>
</evidence>
<dbReference type="Gene3D" id="1.10.287.950">
    <property type="entry name" value="Methyl-accepting chemotaxis protein"/>
    <property type="match status" value="1"/>
</dbReference>
<dbReference type="GO" id="GO:0005886">
    <property type="term" value="C:plasma membrane"/>
    <property type="evidence" value="ECO:0007669"/>
    <property type="project" value="UniProtKB-SubCell"/>
</dbReference>
<evidence type="ECO:0000256" key="12">
    <source>
        <dbReference type="SAM" id="Phobius"/>
    </source>
</evidence>
<dbReference type="Gene3D" id="3.30.450.20">
    <property type="entry name" value="PAS domain"/>
    <property type="match status" value="1"/>
</dbReference>
<keyword evidence="3" id="KW-0488">Methylation</keyword>
<dbReference type="Proteomes" id="UP000255265">
    <property type="component" value="Unassembled WGS sequence"/>
</dbReference>
<dbReference type="RefSeq" id="WP_114802712.1">
    <property type="nucleotide sequence ID" value="NZ_QQAV01000003.1"/>
</dbReference>
<feature type="transmembrane region" description="Helical" evidence="12">
    <location>
        <begin position="168"/>
        <end position="188"/>
    </location>
</feature>
<proteinExistence type="inferred from homology"/>
<keyword evidence="2" id="KW-1003">Cell membrane</keyword>
<dbReference type="InterPro" id="IPR013655">
    <property type="entry name" value="PAS_fold_3"/>
</dbReference>
<dbReference type="GO" id="GO:0052131">
    <property type="term" value="P:positive aerotaxis"/>
    <property type="evidence" value="ECO:0007669"/>
    <property type="project" value="UniProtKB-ARBA"/>
</dbReference>
<organism evidence="16 17">
    <name type="scientific">Pseudacidovorax intermedius</name>
    <dbReference type="NCBI Taxonomy" id="433924"/>
    <lineage>
        <taxon>Bacteria</taxon>
        <taxon>Pseudomonadati</taxon>
        <taxon>Pseudomonadota</taxon>
        <taxon>Betaproteobacteria</taxon>
        <taxon>Burkholderiales</taxon>
        <taxon>Comamonadaceae</taxon>
        <taxon>Pseudacidovorax</taxon>
    </lineage>
</organism>
<evidence type="ECO:0000259" key="15">
    <source>
        <dbReference type="PROSITE" id="PS50885"/>
    </source>
</evidence>
<feature type="domain" description="HAMP" evidence="15">
    <location>
        <begin position="219"/>
        <end position="270"/>
    </location>
</feature>
<dbReference type="PRINTS" id="PR00260">
    <property type="entry name" value="CHEMTRNSDUCR"/>
</dbReference>
<dbReference type="PANTHER" id="PTHR43531:SF14">
    <property type="entry name" value="METHYL-ACCEPTING CHEMOTAXIS PROTEIN I-RELATED"/>
    <property type="match status" value="1"/>
</dbReference>
<accession>A0A370FK35</accession>
<dbReference type="CDD" id="cd00130">
    <property type="entry name" value="PAS"/>
    <property type="match status" value="1"/>
</dbReference>
<keyword evidence="11" id="KW-0175">Coiled coil</keyword>
<comment type="similarity">
    <text evidence="9">Belongs to the methyl-accepting chemotaxis (MCP) protein family.</text>
</comment>
<reference evidence="16 17" key="1">
    <citation type="submission" date="2018-07" db="EMBL/GenBank/DDBJ databases">
        <title>Genomic Encyclopedia of Type Strains, Phase IV (KMG-IV): sequencing the most valuable type-strain genomes for metagenomic binning, comparative biology and taxonomic classification.</title>
        <authorList>
            <person name="Goeker M."/>
        </authorList>
    </citation>
    <scope>NUCLEOTIDE SEQUENCE [LARGE SCALE GENOMIC DNA]</scope>
    <source>
        <strain evidence="16 17">DSM 21352</strain>
    </source>
</reference>
<dbReference type="OrthoDB" id="9806477at2"/>
<evidence type="ECO:0000256" key="9">
    <source>
        <dbReference type="ARBA" id="ARBA00029447"/>
    </source>
</evidence>
<dbReference type="InterPro" id="IPR051310">
    <property type="entry name" value="MCP_chemotaxis"/>
</dbReference>
<evidence type="ECO:0000256" key="4">
    <source>
        <dbReference type="ARBA" id="ARBA00022500"/>
    </source>
</evidence>
<evidence type="ECO:0000313" key="17">
    <source>
        <dbReference type="Proteomes" id="UP000255265"/>
    </source>
</evidence>
<dbReference type="GO" id="GO:0004888">
    <property type="term" value="F:transmembrane signaling receptor activity"/>
    <property type="evidence" value="ECO:0007669"/>
    <property type="project" value="InterPro"/>
</dbReference>
<evidence type="ECO:0000259" key="14">
    <source>
        <dbReference type="PROSITE" id="PS50112"/>
    </source>
</evidence>
<dbReference type="AlphaFoldDB" id="A0A370FK35"/>
<dbReference type="FunFam" id="1.10.287.950:FF:000001">
    <property type="entry name" value="Methyl-accepting chemotaxis sensory transducer"/>
    <property type="match status" value="1"/>
</dbReference>
<feature type="domain" description="PAS" evidence="14">
    <location>
        <begin position="25"/>
        <end position="60"/>
    </location>
</feature>
<comment type="subcellular location">
    <subcellularLocation>
        <location evidence="1">Cell inner membrane</location>
        <topology evidence="1">Multi-pass membrane protein</topology>
    </subcellularLocation>
</comment>
<evidence type="ECO:0000256" key="7">
    <source>
        <dbReference type="ARBA" id="ARBA00022989"/>
    </source>
</evidence>
<feature type="transmembrane region" description="Helical" evidence="12">
    <location>
        <begin position="194"/>
        <end position="217"/>
    </location>
</feature>
<evidence type="ECO:0000256" key="6">
    <source>
        <dbReference type="ARBA" id="ARBA00022692"/>
    </source>
</evidence>
<keyword evidence="17" id="KW-1185">Reference proteome</keyword>
<protein>
    <submittedName>
        <fullName evidence="16">Methyl-accepting chemotaxis sensory transducer with Pas/Pac sensor</fullName>
    </submittedName>
</protein>
<dbReference type="SMART" id="SM00283">
    <property type="entry name" value="MA"/>
    <property type="match status" value="1"/>
</dbReference>
<dbReference type="Pfam" id="PF08447">
    <property type="entry name" value="PAS_3"/>
    <property type="match status" value="1"/>
</dbReference>
<keyword evidence="5" id="KW-0997">Cell inner membrane</keyword>
<keyword evidence="7 12" id="KW-1133">Transmembrane helix</keyword>
<keyword evidence="8 12" id="KW-0472">Membrane</keyword>
<dbReference type="SMART" id="SM00086">
    <property type="entry name" value="PAC"/>
    <property type="match status" value="1"/>
</dbReference>
<keyword evidence="4" id="KW-0145">Chemotaxis</keyword>